<feature type="transmembrane region" description="Helical" evidence="5">
    <location>
        <begin position="7"/>
        <end position="25"/>
    </location>
</feature>
<feature type="transmembrane region" description="Helical" evidence="5">
    <location>
        <begin position="59"/>
        <end position="77"/>
    </location>
</feature>
<comment type="caution">
    <text evidence="7">The sequence shown here is derived from an EMBL/GenBank/DDBJ whole genome shotgun (WGS) entry which is preliminary data.</text>
</comment>
<evidence type="ECO:0000256" key="2">
    <source>
        <dbReference type="ARBA" id="ARBA00022692"/>
    </source>
</evidence>
<dbReference type="Proteomes" id="UP000276295">
    <property type="component" value="Unassembled WGS sequence"/>
</dbReference>
<keyword evidence="3 5" id="KW-1133">Transmembrane helix</keyword>
<evidence type="ECO:0000256" key="1">
    <source>
        <dbReference type="ARBA" id="ARBA00004141"/>
    </source>
</evidence>
<keyword evidence="4 5" id="KW-0472">Membrane</keyword>
<gene>
    <name evidence="7" type="ORF">D6029_08615</name>
</gene>
<comment type="subcellular location">
    <subcellularLocation>
        <location evidence="1">Membrane</location>
        <topology evidence="1">Multi-pass membrane protein</topology>
    </subcellularLocation>
</comment>
<dbReference type="InterPro" id="IPR051533">
    <property type="entry name" value="WaaL-like"/>
</dbReference>
<feature type="transmembrane region" description="Helical" evidence="5">
    <location>
        <begin position="97"/>
        <end position="115"/>
    </location>
</feature>
<dbReference type="AlphaFoldDB" id="A0A3A5JU73"/>
<accession>A0A3A5JU73</accession>
<feature type="transmembrane region" description="Helical" evidence="5">
    <location>
        <begin position="31"/>
        <end position="47"/>
    </location>
</feature>
<dbReference type="GO" id="GO:0016020">
    <property type="term" value="C:membrane"/>
    <property type="evidence" value="ECO:0007669"/>
    <property type="project" value="UniProtKB-SubCell"/>
</dbReference>
<feature type="domain" description="O-antigen ligase-related" evidence="6">
    <location>
        <begin position="189"/>
        <end position="341"/>
    </location>
</feature>
<feature type="transmembrane region" description="Helical" evidence="5">
    <location>
        <begin position="122"/>
        <end position="140"/>
    </location>
</feature>
<keyword evidence="2 5" id="KW-0812">Transmembrane</keyword>
<reference evidence="7 8" key="1">
    <citation type="submission" date="2018-09" db="EMBL/GenBank/DDBJ databases">
        <title>Draft genome sequence of Buttiauxella izardii CCUG 35510T.</title>
        <authorList>
            <person name="Salva-Serra F."/>
            <person name="Marathe N."/>
            <person name="Moore E."/>
            <person name="Stadler-Svensson L."/>
            <person name="Engstrom-Jakobsson H."/>
        </authorList>
    </citation>
    <scope>NUCLEOTIDE SEQUENCE [LARGE SCALE GENOMIC DNA]</scope>
    <source>
        <strain evidence="7 8">CCUG 35510</strain>
    </source>
</reference>
<keyword evidence="7" id="KW-0436">Ligase</keyword>
<evidence type="ECO:0000313" key="7">
    <source>
        <dbReference type="EMBL" id="RJT23863.1"/>
    </source>
</evidence>
<dbReference type="PANTHER" id="PTHR37422:SF17">
    <property type="entry name" value="O-ANTIGEN LIGASE"/>
    <property type="match status" value="1"/>
</dbReference>
<dbReference type="Pfam" id="PF04932">
    <property type="entry name" value="Wzy_C"/>
    <property type="match status" value="1"/>
</dbReference>
<feature type="transmembrane region" description="Helical" evidence="5">
    <location>
        <begin position="205"/>
        <end position="221"/>
    </location>
</feature>
<dbReference type="OrthoDB" id="6502028at2"/>
<evidence type="ECO:0000256" key="3">
    <source>
        <dbReference type="ARBA" id="ARBA00022989"/>
    </source>
</evidence>
<keyword evidence="8" id="KW-1185">Reference proteome</keyword>
<feature type="transmembrane region" description="Helical" evidence="5">
    <location>
        <begin position="360"/>
        <end position="377"/>
    </location>
</feature>
<feature type="transmembrane region" description="Helical" evidence="5">
    <location>
        <begin position="330"/>
        <end position="353"/>
    </location>
</feature>
<sequence>MEKLKIRLYFMVFVFAILSFSFALIKTSTQRDFYYIAIYLGILGLIVERKKLNFKKFNVAYPIIVFGIVKLIWFFVLEHHPDGYNIYSDQLNGGKKLVLGGFLVFYLTQCSDYLGNIDYKKIMLCIVSAGFVAASSYAIWQSMHGMVRVEMGLNRATNAAYIYSTFSMLLTYLFYTQKKPVLYIIAALTILLSFVVTILTGTRAAIIFHLLIIGVMTFYHFKKIHFKSTLVVLVISAVAIFSLYKNYIHPKIEQTYNEVALYQEGQDNTSLGARFSMWTMGIKNFVHAPLGQSMQSRFDYSEKYTSQHPQYRSTMEFLNVHLHDEMIETLSLQGVFGGLALLWLYMAICWSALRERNTPLLFVMNGLIVYGLSDVLLLSSEAILFYVALIGVCSINPQVKLKEA</sequence>
<evidence type="ECO:0000256" key="5">
    <source>
        <dbReference type="SAM" id="Phobius"/>
    </source>
</evidence>
<dbReference type="InterPro" id="IPR007016">
    <property type="entry name" value="O-antigen_ligase-rel_domated"/>
</dbReference>
<feature type="transmembrane region" description="Helical" evidence="5">
    <location>
        <begin position="182"/>
        <end position="199"/>
    </location>
</feature>
<proteinExistence type="predicted"/>
<feature type="transmembrane region" description="Helical" evidence="5">
    <location>
        <begin position="228"/>
        <end position="244"/>
    </location>
</feature>
<name>A0A3A5JU73_9ENTR</name>
<protein>
    <submittedName>
        <fullName evidence="7">O-antigen ligase family protein</fullName>
    </submittedName>
</protein>
<dbReference type="EMBL" id="QZWH01000015">
    <property type="protein sequence ID" value="RJT23863.1"/>
    <property type="molecule type" value="Genomic_DNA"/>
</dbReference>
<organism evidence="7 8">
    <name type="scientific">Buttiauxella izardii</name>
    <dbReference type="NCBI Taxonomy" id="82991"/>
    <lineage>
        <taxon>Bacteria</taxon>
        <taxon>Pseudomonadati</taxon>
        <taxon>Pseudomonadota</taxon>
        <taxon>Gammaproteobacteria</taxon>
        <taxon>Enterobacterales</taxon>
        <taxon>Enterobacteriaceae</taxon>
        <taxon>Buttiauxella</taxon>
    </lineage>
</organism>
<dbReference type="PANTHER" id="PTHR37422">
    <property type="entry name" value="TEICHURONIC ACID BIOSYNTHESIS PROTEIN TUAE"/>
    <property type="match status" value="1"/>
</dbReference>
<dbReference type="GO" id="GO:0016874">
    <property type="term" value="F:ligase activity"/>
    <property type="evidence" value="ECO:0007669"/>
    <property type="project" value="UniProtKB-KW"/>
</dbReference>
<evidence type="ECO:0000256" key="4">
    <source>
        <dbReference type="ARBA" id="ARBA00023136"/>
    </source>
</evidence>
<evidence type="ECO:0000313" key="8">
    <source>
        <dbReference type="Proteomes" id="UP000276295"/>
    </source>
</evidence>
<evidence type="ECO:0000259" key="6">
    <source>
        <dbReference type="Pfam" id="PF04932"/>
    </source>
</evidence>
<dbReference type="RefSeq" id="WP_120064372.1">
    <property type="nucleotide sequence ID" value="NZ_QZWH01000015.1"/>
</dbReference>
<feature type="transmembrane region" description="Helical" evidence="5">
    <location>
        <begin position="160"/>
        <end position="175"/>
    </location>
</feature>